<accession>A0ABX6HRW1</accession>
<proteinExistence type="predicted"/>
<evidence type="ECO:0000313" key="2">
    <source>
        <dbReference type="Proteomes" id="UP000035080"/>
    </source>
</evidence>
<dbReference type="InterPro" id="IPR047727">
    <property type="entry name" value="Sce7725-like"/>
</dbReference>
<dbReference type="EMBL" id="CP047385">
    <property type="protein sequence ID" value="QHF13624.1"/>
    <property type="molecule type" value="Genomic_DNA"/>
</dbReference>
<reference evidence="1 2" key="1">
    <citation type="journal article" date="2015" name="Genome Announc.">
        <title>Genome Sequences of Two Pandoraea pnomenusa Isolates Recovered 11 Months Apart from a Cystic Fibrosis Patient.</title>
        <authorList>
            <person name="Ee R."/>
            <person name="Ambrose M."/>
            <person name="Lazenby J."/>
            <person name="Williams P."/>
            <person name="Chan K.G."/>
            <person name="Roddam L."/>
        </authorList>
    </citation>
    <scope>NUCLEOTIDE SEQUENCE [LARGE SCALE GENOMIC DNA]</scope>
    <source>
        <strain evidence="1 2">6399</strain>
    </source>
</reference>
<organism evidence="1 2">
    <name type="scientific">Pandoraea fibrosis</name>
    <dbReference type="NCBI Taxonomy" id="1891094"/>
    <lineage>
        <taxon>Bacteria</taxon>
        <taxon>Pseudomonadati</taxon>
        <taxon>Pseudomonadota</taxon>
        <taxon>Betaproteobacteria</taxon>
        <taxon>Burkholderiales</taxon>
        <taxon>Burkholderiaceae</taxon>
        <taxon>Pandoraea</taxon>
    </lineage>
</organism>
<sequence length="345" mass="38243">MSEQHWFFNVFGVSSAITKKSGVNVYYPFLYARQSELLAVRDVAALLSDDGTTIPIIEPINHKADSLRLTVEATTHVNQPVYVVVNPEKGRFKEEDGQSKAWAGEISRLIEMHEIVRPTFVAGGSTTITSLRAFLKTWNASKIGIVLRNSAISPAEIATLVDGVASDCLYFLLGEMPSSCDLKILSEERCVPVGENFRTQARNAFYAGIEPFTDMHKRYRTLGFAGFGDFTTLSGSYREMGAIPRAIAIHLTFANRVTHEIFVEHFVSNIDDSENSNLTEKMRQAIDRVAEGGRRLQNSIAQTAAYDKYLAASAAKSAVSLATNKRWSISHHLDFISGFMAGRYI</sequence>
<keyword evidence="2" id="KW-1185">Reference proteome</keyword>
<dbReference type="Proteomes" id="UP000035080">
    <property type="component" value="Chromosome"/>
</dbReference>
<protein>
    <submittedName>
        <fullName evidence="1">Sce7725 family protein</fullName>
    </submittedName>
</protein>
<name>A0ABX6HRW1_9BURK</name>
<dbReference type="RefSeq" id="WP_144400458.1">
    <property type="nucleotide sequence ID" value="NZ_CP047385.1"/>
</dbReference>
<dbReference type="NCBIfam" id="NF033831">
    <property type="entry name" value="sce7725_fam"/>
    <property type="match status" value="1"/>
</dbReference>
<gene>
    <name evidence="1" type="ORF">PI93_013950</name>
</gene>
<evidence type="ECO:0000313" key="1">
    <source>
        <dbReference type="EMBL" id="QHF13624.1"/>
    </source>
</evidence>